<protein>
    <submittedName>
        <fullName evidence="1">Uncharacterized protein</fullName>
    </submittedName>
</protein>
<evidence type="ECO:0000313" key="1">
    <source>
        <dbReference type="EMBL" id="EAR97686.2"/>
    </source>
</evidence>
<dbReference type="AlphaFoldDB" id="Q23MF3"/>
<proteinExistence type="predicted"/>
<dbReference type="KEGG" id="tet:TTHERM_00621060"/>
<keyword evidence="2" id="KW-1185">Reference proteome</keyword>
<dbReference type="Proteomes" id="UP000009168">
    <property type="component" value="Unassembled WGS sequence"/>
</dbReference>
<evidence type="ECO:0000313" key="2">
    <source>
        <dbReference type="Proteomes" id="UP000009168"/>
    </source>
</evidence>
<name>Q23MF3_TETTS</name>
<dbReference type="RefSeq" id="XP_001017931.2">
    <property type="nucleotide sequence ID" value="XM_001017931.2"/>
</dbReference>
<accession>Q23MF3</accession>
<dbReference type="EMBL" id="GG662661">
    <property type="protein sequence ID" value="EAR97686.2"/>
    <property type="molecule type" value="Genomic_DNA"/>
</dbReference>
<gene>
    <name evidence="1" type="ORF">TTHERM_00621060</name>
</gene>
<sequence>MEGASNQKIVYKTRGILTKVGRAIAVDLSDSNLPHDQGIKPHMTVVFSKERFTQEDINELYSLEQQFRISQGLQQDENYSFVLENWGPRSKKIQGQLYDLCIYLRQHFTGDSTDERIPHVELKKLERNRK</sequence>
<dbReference type="GeneID" id="7827263"/>
<dbReference type="HOGENOM" id="CLU_1317771_0_0_1"/>
<dbReference type="eggNOG" id="ENOG502T27K">
    <property type="taxonomic scope" value="Eukaryota"/>
</dbReference>
<dbReference type="InParanoid" id="Q23MF3"/>
<reference evidence="2" key="1">
    <citation type="journal article" date="2006" name="PLoS Biol.">
        <title>Macronuclear genome sequence of the ciliate Tetrahymena thermophila, a model eukaryote.</title>
        <authorList>
            <person name="Eisen J.A."/>
            <person name="Coyne R.S."/>
            <person name="Wu M."/>
            <person name="Wu D."/>
            <person name="Thiagarajan M."/>
            <person name="Wortman J.R."/>
            <person name="Badger J.H."/>
            <person name="Ren Q."/>
            <person name="Amedeo P."/>
            <person name="Jones K.M."/>
            <person name="Tallon L.J."/>
            <person name="Delcher A.L."/>
            <person name="Salzberg S.L."/>
            <person name="Silva J.C."/>
            <person name="Haas B.J."/>
            <person name="Majoros W.H."/>
            <person name="Farzad M."/>
            <person name="Carlton J.M."/>
            <person name="Smith R.K. Jr."/>
            <person name="Garg J."/>
            <person name="Pearlman R.E."/>
            <person name="Karrer K.M."/>
            <person name="Sun L."/>
            <person name="Manning G."/>
            <person name="Elde N.C."/>
            <person name="Turkewitz A.P."/>
            <person name="Asai D.J."/>
            <person name="Wilkes D.E."/>
            <person name="Wang Y."/>
            <person name="Cai H."/>
            <person name="Collins K."/>
            <person name="Stewart B.A."/>
            <person name="Lee S.R."/>
            <person name="Wilamowska K."/>
            <person name="Weinberg Z."/>
            <person name="Ruzzo W.L."/>
            <person name="Wloga D."/>
            <person name="Gaertig J."/>
            <person name="Frankel J."/>
            <person name="Tsao C.-C."/>
            <person name="Gorovsky M.A."/>
            <person name="Keeling P.J."/>
            <person name="Waller R.F."/>
            <person name="Patron N.J."/>
            <person name="Cherry J.M."/>
            <person name="Stover N.A."/>
            <person name="Krieger C.J."/>
            <person name="del Toro C."/>
            <person name="Ryder H.F."/>
            <person name="Williamson S.C."/>
            <person name="Barbeau R.A."/>
            <person name="Hamilton E.P."/>
            <person name="Orias E."/>
        </authorList>
    </citation>
    <scope>NUCLEOTIDE SEQUENCE [LARGE SCALE GENOMIC DNA]</scope>
    <source>
        <strain evidence="2">SB210</strain>
    </source>
</reference>
<organism evidence="1 2">
    <name type="scientific">Tetrahymena thermophila (strain SB210)</name>
    <dbReference type="NCBI Taxonomy" id="312017"/>
    <lineage>
        <taxon>Eukaryota</taxon>
        <taxon>Sar</taxon>
        <taxon>Alveolata</taxon>
        <taxon>Ciliophora</taxon>
        <taxon>Intramacronucleata</taxon>
        <taxon>Oligohymenophorea</taxon>
        <taxon>Hymenostomatida</taxon>
        <taxon>Tetrahymenina</taxon>
        <taxon>Tetrahymenidae</taxon>
        <taxon>Tetrahymena</taxon>
    </lineage>
</organism>